<dbReference type="Pfam" id="PF03702">
    <property type="entry name" value="AnmK"/>
    <property type="match status" value="1"/>
</dbReference>
<reference evidence="2 3" key="1">
    <citation type="submission" date="2018-02" db="EMBL/GenBank/DDBJ databases">
        <title>novel marine gammaproteobacteria from coastal saline agro ecosystem.</title>
        <authorList>
            <person name="Krishnan R."/>
            <person name="Ramesh Kumar N."/>
        </authorList>
    </citation>
    <scope>NUCLEOTIDE SEQUENCE [LARGE SCALE GENOMIC DNA]</scope>
    <source>
        <strain evidence="2 3">228</strain>
    </source>
</reference>
<dbReference type="AlphaFoldDB" id="A0A2S5KWK4"/>
<name>A0A2S5KWK4_9PROT</name>
<dbReference type="GO" id="GO:0016773">
    <property type="term" value="F:phosphotransferase activity, alcohol group as acceptor"/>
    <property type="evidence" value="ECO:0007669"/>
    <property type="project" value="UniProtKB-UniRule"/>
</dbReference>
<feature type="binding site" evidence="1">
    <location>
        <begin position="16"/>
        <end position="23"/>
    </location>
    <ligand>
        <name>ATP</name>
        <dbReference type="ChEBI" id="CHEBI:30616"/>
    </ligand>
</feature>
<comment type="pathway">
    <text evidence="1">Cell wall biogenesis; peptidoglycan recycling.</text>
</comment>
<dbReference type="PANTHER" id="PTHR30605:SF0">
    <property type="entry name" value="ANHYDRO-N-ACETYLMURAMIC ACID KINASE"/>
    <property type="match status" value="1"/>
</dbReference>
<gene>
    <name evidence="1" type="primary">anmK</name>
    <name evidence="2" type="ORF">C4K68_01345</name>
</gene>
<keyword evidence="1" id="KW-0808">Transferase</keyword>
<dbReference type="UniPathway" id="UPA00343"/>
<dbReference type="GO" id="GO:0009254">
    <property type="term" value="P:peptidoglycan turnover"/>
    <property type="evidence" value="ECO:0007669"/>
    <property type="project" value="UniProtKB-UniRule"/>
</dbReference>
<dbReference type="PANTHER" id="PTHR30605">
    <property type="entry name" value="ANHYDRO-N-ACETYLMURAMIC ACID KINASE"/>
    <property type="match status" value="1"/>
</dbReference>
<dbReference type="GO" id="GO:0016301">
    <property type="term" value="F:kinase activity"/>
    <property type="evidence" value="ECO:0007669"/>
    <property type="project" value="UniProtKB-KW"/>
</dbReference>
<dbReference type="Gene3D" id="3.30.420.40">
    <property type="match status" value="2"/>
</dbReference>
<keyword evidence="1 2" id="KW-0418">Kinase</keyword>
<dbReference type="CDD" id="cd24050">
    <property type="entry name" value="ASKHA_NBD_ANMK"/>
    <property type="match status" value="1"/>
</dbReference>
<dbReference type="EC" id="2.7.1.170" evidence="1"/>
<dbReference type="GO" id="GO:0097175">
    <property type="term" value="P:1,6-anhydro-N-acetyl-beta-muramic acid catabolic process"/>
    <property type="evidence" value="ECO:0007669"/>
    <property type="project" value="UniProtKB-UniRule"/>
</dbReference>
<comment type="pathway">
    <text evidence="1">Amino-sugar metabolism; 1,6-anhydro-N-acetylmuramate degradation.</text>
</comment>
<dbReference type="OrthoDB" id="9763949at2"/>
<sequence length="372" mass="40277">MGDNNTPLLFIGVMSGTSMDGVDAVLVDFATTPLRTVAFHHLPYPEELRAGVLSLCQPDHDEINRLGQLDVQLARLYADCVNELISSAGVERLQINAIGCHGQTIRHQPNPPHAFTLQIGDPNTLAELTGISVVSDFRRRDIAAGGQGAPLVPAFHHHLFHVEGKVRCVVNIGGIANITLLQQRDIVGFDTGPGNVLMDYWCNKHQQKRYDKNGDWAASAEPDEQLLATMLQTPYFAITAPKSTGRELFNAGWLMDQLSDYGHLDTAIVQSTLCSLTAISISQAINAYANTHNGELYICGGGAFNFELLKRLAQSLPGWHVATTDEIGLAPHWVEATAFAWLAKQRVNGKTGSLSAVTGAIAPRVLGAIYPP</sequence>
<dbReference type="GO" id="GO:0006040">
    <property type="term" value="P:amino sugar metabolic process"/>
    <property type="evidence" value="ECO:0007669"/>
    <property type="project" value="InterPro"/>
</dbReference>
<dbReference type="NCBIfam" id="NF007148">
    <property type="entry name" value="PRK09585.3-2"/>
    <property type="match status" value="1"/>
</dbReference>
<keyword evidence="1" id="KW-0067">ATP-binding</keyword>
<evidence type="ECO:0000313" key="3">
    <source>
        <dbReference type="Proteomes" id="UP000238196"/>
    </source>
</evidence>
<keyword evidence="1" id="KW-0547">Nucleotide-binding</keyword>
<dbReference type="InterPro" id="IPR005338">
    <property type="entry name" value="Anhydro_N_Ac-Mur_kinase"/>
</dbReference>
<dbReference type="UniPathway" id="UPA00544"/>
<dbReference type="Proteomes" id="UP000238196">
    <property type="component" value="Unassembled WGS sequence"/>
</dbReference>
<dbReference type="GO" id="GO:0005524">
    <property type="term" value="F:ATP binding"/>
    <property type="evidence" value="ECO:0007669"/>
    <property type="project" value="UniProtKB-UniRule"/>
</dbReference>
<dbReference type="EMBL" id="PRLP01000005">
    <property type="protein sequence ID" value="PPC79098.1"/>
    <property type="molecule type" value="Genomic_DNA"/>
</dbReference>
<comment type="caution">
    <text evidence="2">The sequence shown here is derived from an EMBL/GenBank/DDBJ whole genome shotgun (WGS) entry which is preliminary data.</text>
</comment>
<protein>
    <recommendedName>
        <fullName evidence="1">Anhydro-N-acetylmuramic acid kinase</fullName>
        <ecNumber evidence="1">2.7.1.170</ecNumber>
    </recommendedName>
    <alternativeName>
        <fullName evidence="1">AnhMurNAc kinase</fullName>
    </alternativeName>
</protein>
<accession>A0A2S5KWK4</accession>
<comment type="function">
    <text evidence="1">Catalyzes the specific phosphorylation of 1,6-anhydro-N-acetylmuramic acid (anhMurNAc) with the simultaneous cleavage of the 1,6-anhydro ring, generating MurNAc-6-P. Is required for the utilization of anhMurNAc either imported from the medium or derived from its own cell wall murein, and thus plays a role in cell wall recycling.</text>
</comment>
<keyword evidence="1" id="KW-0119">Carbohydrate metabolism</keyword>
<evidence type="ECO:0000313" key="2">
    <source>
        <dbReference type="EMBL" id="PPC79098.1"/>
    </source>
</evidence>
<organism evidence="2 3">
    <name type="scientific">Proteobacteria bacterium 228</name>
    <dbReference type="NCBI Taxonomy" id="2083153"/>
    <lineage>
        <taxon>Bacteria</taxon>
        <taxon>Pseudomonadati</taxon>
        <taxon>Pseudomonadota</taxon>
    </lineage>
</organism>
<dbReference type="HAMAP" id="MF_01270">
    <property type="entry name" value="AnhMurNAc_kinase"/>
    <property type="match status" value="1"/>
</dbReference>
<comment type="similarity">
    <text evidence="1">Belongs to the anhydro-N-acetylmuramic acid kinase family.</text>
</comment>
<evidence type="ECO:0000256" key="1">
    <source>
        <dbReference type="HAMAP-Rule" id="MF_01270"/>
    </source>
</evidence>
<dbReference type="InterPro" id="IPR043129">
    <property type="entry name" value="ATPase_NBD"/>
</dbReference>
<dbReference type="SUPFAM" id="SSF53067">
    <property type="entry name" value="Actin-like ATPase domain"/>
    <property type="match status" value="1"/>
</dbReference>
<proteinExistence type="inferred from homology"/>
<comment type="catalytic activity">
    <reaction evidence="1">
        <text>1,6-anhydro-N-acetyl-beta-muramate + ATP + H2O = N-acetyl-D-muramate 6-phosphate + ADP + H(+)</text>
        <dbReference type="Rhea" id="RHEA:24952"/>
        <dbReference type="ChEBI" id="CHEBI:15377"/>
        <dbReference type="ChEBI" id="CHEBI:15378"/>
        <dbReference type="ChEBI" id="CHEBI:30616"/>
        <dbReference type="ChEBI" id="CHEBI:58690"/>
        <dbReference type="ChEBI" id="CHEBI:58722"/>
        <dbReference type="ChEBI" id="CHEBI:456216"/>
        <dbReference type="EC" id="2.7.1.170"/>
    </reaction>
</comment>
<dbReference type="NCBIfam" id="NF007139">
    <property type="entry name" value="PRK09585.1-3"/>
    <property type="match status" value="1"/>
</dbReference>